<sequence>MKFNRFFLVASLSGAVFALSPAAHATDCDNSQSTPSWDVLDRAAQAGDCANNRLQSYRDRAHNSIEQREQALKDREDTLRNDTTGRLDRAREAEEQKLTNARSNFDQRLENGRDRLDAIRNAPQQKLDQIRSAGDAEKQNWNNMRNQTRSDVDSLLGGGQ</sequence>
<reference evidence="4 5" key="1">
    <citation type="submission" date="2017-07" db="EMBL/GenBank/DDBJ databases">
        <title>A draft genome sequence of Komagataeibacter sp. T5K1.</title>
        <authorList>
            <person name="Skraban J."/>
            <person name="Cleenwerck I."/>
            <person name="Vandamme P."/>
            <person name="Trcek J."/>
        </authorList>
    </citation>
    <scope>NUCLEOTIDE SEQUENCE [LARGE SCALE GENOMIC DNA]</scope>
    <source>
        <strain evidence="4 5">T5K1</strain>
    </source>
</reference>
<proteinExistence type="predicted"/>
<dbReference type="EMBL" id="NOXG01000003">
    <property type="protein sequence ID" value="PYD76145.1"/>
    <property type="molecule type" value="Genomic_DNA"/>
</dbReference>
<evidence type="ECO:0000256" key="1">
    <source>
        <dbReference type="SAM" id="MobiDB-lite"/>
    </source>
</evidence>
<feature type="chain" id="PRO_5016331531" evidence="2">
    <location>
        <begin position="26"/>
        <end position="160"/>
    </location>
</feature>
<organism evidence="4 5">
    <name type="scientific">Novacetimonas pomaceti</name>
    <dbReference type="NCBI Taxonomy" id="2021998"/>
    <lineage>
        <taxon>Bacteria</taxon>
        <taxon>Pseudomonadati</taxon>
        <taxon>Pseudomonadota</taxon>
        <taxon>Alphaproteobacteria</taxon>
        <taxon>Acetobacterales</taxon>
        <taxon>Acetobacteraceae</taxon>
        <taxon>Novacetimonas</taxon>
    </lineage>
</organism>
<evidence type="ECO:0000313" key="5">
    <source>
        <dbReference type="Proteomes" id="UP000247609"/>
    </source>
</evidence>
<evidence type="ECO:0000313" key="3">
    <source>
        <dbReference type="EMBL" id="PYD47031.1"/>
    </source>
</evidence>
<gene>
    <name evidence="3" type="ORF">C3920_11935</name>
    <name evidence="4" type="ORF">CFR71_04555</name>
</gene>
<keyword evidence="2" id="KW-0732">Signal</keyword>
<accession>A0A318QB31</accession>
<comment type="caution">
    <text evidence="4">The sequence shown here is derived from an EMBL/GenBank/DDBJ whole genome shotgun (WGS) entry which is preliminary data.</text>
</comment>
<dbReference type="Proteomes" id="UP000248116">
    <property type="component" value="Unassembled WGS sequence"/>
</dbReference>
<feature type="region of interest" description="Disordered" evidence="1">
    <location>
        <begin position="64"/>
        <end position="107"/>
    </location>
</feature>
<keyword evidence="6" id="KW-1185">Reference proteome</keyword>
<feature type="region of interest" description="Disordered" evidence="1">
    <location>
        <begin position="129"/>
        <end position="160"/>
    </location>
</feature>
<dbReference type="Proteomes" id="UP000247609">
    <property type="component" value="Unassembled WGS sequence"/>
</dbReference>
<reference evidence="3 6" key="2">
    <citation type="submission" date="2018-02" db="EMBL/GenBank/DDBJ databases">
        <authorList>
            <person name="Skraban J."/>
            <person name="Trcek J."/>
        </authorList>
    </citation>
    <scope>NUCLEOTIDE SEQUENCE [LARGE SCALE GENOMIC DNA]</scope>
    <source>
        <strain evidence="3 6">AV446</strain>
    </source>
</reference>
<dbReference type="EMBL" id="PRCW01000100">
    <property type="protein sequence ID" value="PYD47031.1"/>
    <property type="molecule type" value="Genomic_DNA"/>
</dbReference>
<feature type="signal peptide" evidence="2">
    <location>
        <begin position="1"/>
        <end position="25"/>
    </location>
</feature>
<dbReference type="RefSeq" id="WP_110527777.1">
    <property type="nucleotide sequence ID" value="NZ_JAHRDT010000040.1"/>
</dbReference>
<evidence type="ECO:0000313" key="6">
    <source>
        <dbReference type="Proteomes" id="UP000248116"/>
    </source>
</evidence>
<feature type="compositionally biased region" description="Polar residues" evidence="1">
    <location>
        <begin position="139"/>
        <end position="149"/>
    </location>
</feature>
<dbReference type="AlphaFoldDB" id="A0A318QB31"/>
<name>A0A318QB31_9PROT</name>
<evidence type="ECO:0000313" key="4">
    <source>
        <dbReference type="EMBL" id="PYD76145.1"/>
    </source>
</evidence>
<protein>
    <submittedName>
        <fullName evidence="4">Uncharacterized protein</fullName>
    </submittedName>
</protein>
<feature type="compositionally biased region" description="Basic and acidic residues" evidence="1">
    <location>
        <begin position="64"/>
        <end position="97"/>
    </location>
</feature>
<evidence type="ECO:0000256" key="2">
    <source>
        <dbReference type="SAM" id="SignalP"/>
    </source>
</evidence>